<evidence type="ECO:0000313" key="4">
    <source>
        <dbReference type="Proteomes" id="UP000790347"/>
    </source>
</evidence>
<reference evidence="3" key="1">
    <citation type="submission" date="2013-05" db="EMBL/GenBank/DDBJ databases">
        <authorList>
            <person name="Yim A.K.Y."/>
            <person name="Chan T.F."/>
            <person name="Ji K.M."/>
            <person name="Liu X.Y."/>
            <person name="Zhou J.W."/>
            <person name="Li R.Q."/>
            <person name="Yang K.Y."/>
            <person name="Li J."/>
            <person name="Li M."/>
            <person name="Law P.T.W."/>
            <person name="Wu Y.L."/>
            <person name="Cai Z.L."/>
            <person name="Qin H."/>
            <person name="Bao Y."/>
            <person name="Leung R.K.K."/>
            <person name="Ng P.K.S."/>
            <person name="Zou J."/>
            <person name="Zhong X.J."/>
            <person name="Ran P.X."/>
            <person name="Zhong N.S."/>
            <person name="Liu Z.G."/>
            <person name="Tsui S.K.W."/>
        </authorList>
    </citation>
    <scope>NUCLEOTIDE SEQUENCE</scope>
    <source>
        <strain evidence="3">Derf</strain>
        <tissue evidence="3">Whole organism</tissue>
    </source>
</reference>
<sequence>MKSFIIAFVVVTLFGLTIAAHIPQSEDDVIDADQLINRAQNLIKLGQNALANHEHTEKNHEAVEEIEQTIKYLTFSIRRLKHDLCQLELKVEQNLINNFEKQLHESIEKL</sequence>
<dbReference type="Proteomes" id="UP000828236">
    <property type="component" value="Unassembled WGS sequence"/>
</dbReference>
<dbReference type="EMBL" id="SDOV01000007">
    <property type="protein sequence ID" value="KAH7639406.1"/>
    <property type="molecule type" value="Genomic_DNA"/>
</dbReference>
<reference evidence="2" key="2">
    <citation type="submission" date="2020-06" db="EMBL/GenBank/DDBJ databases">
        <authorList>
            <person name="Ji K."/>
            <person name="Li J."/>
        </authorList>
    </citation>
    <scope>NUCLEOTIDE SEQUENCE</scope>
    <source>
        <strain evidence="2">JKM2019</strain>
        <tissue evidence="2">Whole body</tissue>
    </source>
</reference>
<feature type="signal peptide" evidence="1">
    <location>
        <begin position="1"/>
        <end position="19"/>
    </location>
</feature>
<reference evidence="2" key="3">
    <citation type="journal article" date="2021" name="World Allergy Organ. J.">
        <title>Chromosome-level assembly of Dermatophagoides farinae genome and transcriptome reveals two novel allergens Der f 37 and Der f 39.</title>
        <authorList>
            <person name="Chen J."/>
            <person name="Cai Z."/>
            <person name="Fan D."/>
            <person name="Hu J."/>
            <person name="Hou Y."/>
            <person name="He Y."/>
            <person name="Zhang Z."/>
            <person name="Zhao Z."/>
            <person name="Gao P."/>
            <person name="Hu W."/>
            <person name="Sun J."/>
            <person name="Li J."/>
            <person name="Ji K."/>
        </authorList>
    </citation>
    <scope>NUCLEOTIDE SEQUENCE</scope>
    <source>
        <strain evidence="2">JKM2019</strain>
    </source>
</reference>
<proteinExistence type="predicted"/>
<organism evidence="3 4">
    <name type="scientific">Dermatophagoides farinae</name>
    <name type="common">American house dust mite</name>
    <dbReference type="NCBI Taxonomy" id="6954"/>
    <lineage>
        <taxon>Eukaryota</taxon>
        <taxon>Metazoa</taxon>
        <taxon>Ecdysozoa</taxon>
        <taxon>Arthropoda</taxon>
        <taxon>Chelicerata</taxon>
        <taxon>Arachnida</taxon>
        <taxon>Acari</taxon>
        <taxon>Acariformes</taxon>
        <taxon>Sarcoptiformes</taxon>
        <taxon>Astigmata</taxon>
        <taxon>Psoroptidia</taxon>
        <taxon>Analgoidea</taxon>
        <taxon>Pyroglyphidae</taxon>
        <taxon>Dermatophagoidinae</taxon>
        <taxon>Dermatophagoides</taxon>
    </lineage>
</organism>
<evidence type="ECO:0000313" key="2">
    <source>
        <dbReference type="EMBL" id="KAH7639406.1"/>
    </source>
</evidence>
<dbReference type="Proteomes" id="UP000790347">
    <property type="component" value="Unassembled WGS sequence"/>
</dbReference>
<comment type="caution">
    <text evidence="3">The sequence shown here is derived from an EMBL/GenBank/DDBJ whole genome shotgun (WGS) entry which is preliminary data.</text>
</comment>
<protein>
    <submittedName>
        <fullName evidence="3">Uncharacterized protein</fullName>
    </submittedName>
</protein>
<dbReference type="EMBL" id="ASGP02000002">
    <property type="protein sequence ID" value="KAH9521985.1"/>
    <property type="molecule type" value="Genomic_DNA"/>
</dbReference>
<evidence type="ECO:0000313" key="3">
    <source>
        <dbReference type="EMBL" id="KAH9521985.1"/>
    </source>
</evidence>
<accession>A0A922I796</accession>
<feature type="chain" id="PRO_5038276948" evidence="1">
    <location>
        <begin position="20"/>
        <end position="110"/>
    </location>
</feature>
<evidence type="ECO:0000256" key="1">
    <source>
        <dbReference type="SAM" id="SignalP"/>
    </source>
</evidence>
<reference evidence="3" key="4">
    <citation type="journal article" date="2022" name="Res Sq">
        <title>Comparative Genomics Reveals Insights into the Divergent Evolution of Astigmatic Mites and Household Pest Adaptations.</title>
        <authorList>
            <person name="Xiong Q."/>
            <person name="Wan A.T.-Y."/>
            <person name="Liu X.-Y."/>
            <person name="Fung C.S.-H."/>
            <person name="Xiao X."/>
            <person name="Malainual N."/>
            <person name="Hou J."/>
            <person name="Wang L."/>
            <person name="Wang M."/>
            <person name="Yang K."/>
            <person name="Cui Y."/>
            <person name="Leung E."/>
            <person name="Nong W."/>
            <person name="Shin S.-K."/>
            <person name="Au S."/>
            <person name="Jeong K.Y."/>
            <person name="Chew F.T."/>
            <person name="Hui J."/>
            <person name="Leung T.F."/>
            <person name="Tungtrongchitr A."/>
            <person name="Zhong N."/>
            <person name="Liu Z."/>
            <person name="Tsui S."/>
        </authorList>
    </citation>
    <scope>NUCLEOTIDE SEQUENCE</scope>
    <source>
        <strain evidence="3">Derf</strain>
        <tissue evidence="3">Whole organism</tissue>
    </source>
</reference>
<keyword evidence="4" id="KW-1185">Reference proteome</keyword>
<keyword evidence="1" id="KW-0732">Signal</keyword>
<gene>
    <name evidence="3" type="ORF">DERF_005589</name>
    <name evidence="2" type="ORF">HUG17_3439</name>
</gene>
<dbReference type="AlphaFoldDB" id="A0A922I796"/>
<name>A0A922I796_DERFA</name>